<organism evidence="3 4">
    <name type="scientific">Patellaria atrata CBS 101060</name>
    <dbReference type="NCBI Taxonomy" id="1346257"/>
    <lineage>
        <taxon>Eukaryota</taxon>
        <taxon>Fungi</taxon>
        <taxon>Dikarya</taxon>
        <taxon>Ascomycota</taxon>
        <taxon>Pezizomycotina</taxon>
        <taxon>Dothideomycetes</taxon>
        <taxon>Dothideomycetes incertae sedis</taxon>
        <taxon>Patellariales</taxon>
        <taxon>Patellariaceae</taxon>
        <taxon>Patellaria</taxon>
    </lineage>
</organism>
<evidence type="ECO:0000256" key="1">
    <source>
        <dbReference type="SAM" id="Coils"/>
    </source>
</evidence>
<sequence length="126" mass="14301">MSQISTTSRRTSTNPGEKALPMSPPTLSSTDLVSSLEAQLEDLALQRRNLQKVMRDIQNLRAQSPVVVGFKVMRETGTKLKQLEEDLADVRQMEHEVGLRLHRAWKRKEECEGAEPSAFWVRRVTG</sequence>
<feature type="coiled-coil region" evidence="1">
    <location>
        <begin position="33"/>
        <end position="93"/>
    </location>
</feature>
<dbReference type="PANTHER" id="PTHR42023">
    <property type="entry name" value="BHLH DOMAIN-CONTAINING PROTEIN"/>
    <property type="match status" value="1"/>
</dbReference>
<gene>
    <name evidence="3" type="ORF">M501DRAFT_924677</name>
</gene>
<feature type="region of interest" description="Disordered" evidence="2">
    <location>
        <begin position="1"/>
        <end position="31"/>
    </location>
</feature>
<keyword evidence="1" id="KW-0175">Coiled coil</keyword>
<keyword evidence="4" id="KW-1185">Reference proteome</keyword>
<accession>A0A9P4SJ46</accession>
<evidence type="ECO:0000313" key="3">
    <source>
        <dbReference type="EMBL" id="KAF2843279.1"/>
    </source>
</evidence>
<dbReference type="EMBL" id="MU006089">
    <property type="protein sequence ID" value="KAF2843279.1"/>
    <property type="molecule type" value="Genomic_DNA"/>
</dbReference>
<dbReference type="PANTHER" id="PTHR42023:SF1">
    <property type="entry name" value="BHLH DOMAIN-CONTAINING PROTEIN"/>
    <property type="match status" value="1"/>
</dbReference>
<proteinExistence type="predicted"/>
<protein>
    <submittedName>
        <fullName evidence="3">Uncharacterized protein</fullName>
    </submittedName>
</protein>
<dbReference type="OrthoDB" id="4507572at2759"/>
<reference evidence="3" key="1">
    <citation type="journal article" date="2020" name="Stud. Mycol.">
        <title>101 Dothideomycetes genomes: a test case for predicting lifestyles and emergence of pathogens.</title>
        <authorList>
            <person name="Haridas S."/>
            <person name="Albert R."/>
            <person name="Binder M."/>
            <person name="Bloem J."/>
            <person name="Labutti K."/>
            <person name="Salamov A."/>
            <person name="Andreopoulos B."/>
            <person name="Baker S."/>
            <person name="Barry K."/>
            <person name="Bills G."/>
            <person name="Bluhm B."/>
            <person name="Cannon C."/>
            <person name="Castanera R."/>
            <person name="Culley D."/>
            <person name="Daum C."/>
            <person name="Ezra D."/>
            <person name="Gonzalez J."/>
            <person name="Henrissat B."/>
            <person name="Kuo A."/>
            <person name="Liang C."/>
            <person name="Lipzen A."/>
            <person name="Lutzoni F."/>
            <person name="Magnuson J."/>
            <person name="Mondo S."/>
            <person name="Nolan M."/>
            <person name="Ohm R."/>
            <person name="Pangilinan J."/>
            <person name="Park H.-J."/>
            <person name="Ramirez L."/>
            <person name="Alfaro M."/>
            <person name="Sun H."/>
            <person name="Tritt A."/>
            <person name="Yoshinaga Y."/>
            <person name="Zwiers L.-H."/>
            <person name="Turgeon B."/>
            <person name="Goodwin S."/>
            <person name="Spatafora J."/>
            <person name="Crous P."/>
            <person name="Grigoriev I."/>
        </authorList>
    </citation>
    <scope>NUCLEOTIDE SEQUENCE</scope>
    <source>
        <strain evidence="3">CBS 101060</strain>
    </source>
</reference>
<name>A0A9P4SJ46_9PEZI</name>
<evidence type="ECO:0000313" key="4">
    <source>
        <dbReference type="Proteomes" id="UP000799429"/>
    </source>
</evidence>
<dbReference type="AlphaFoldDB" id="A0A9P4SJ46"/>
<comment type="caution">
    <text evidence="3">The sequence shown here is derived from an EMBL/GenBank/DDBJ whole genome shotgun (WGS) entry which is preliminary data.</text>
</comment>
<feature type="compositionally biased region" description="Low complexity" evidence="2">
    <location>
        <begin position="1"/>
        <end position="13"/>
    </location>
</feature>
<dbReference type="Proteomes" id="UP000799429">
    <property type="component" value="Unassembled WGS sequence"/>
</dbReference>
<evidence type="ECO:0000256" key="2">
    <source>
        <dbReference type="SAM" id="MobiDB-lite"/>
    </source>
</evidence>